<protein>
    <submittedName>
        <fullName evidence="1">Uncharacterized protein</fullName>
    </submittedName>
</protein>
<accession>A0A381SKS3</accession>
<dbReference type="EMBL" id="UINC01003249">
    <property type="protein sequence ID" value="SVA04652.1"/>
    <property type="molecule type" value="Genomic_DNA"/>
</dbReference>
<evidence type="ECO:0000313" key="1">
    <source>
        <dbReference type="EMBL" id="SVA04652.1"/>
    </source>
</evidence>
<name>A0A381SKS3_9ZZZZ</name>
<organism evidence="1">
    <name type="scientific">marine metagenome</name>
    <dbReference type="NCBI Taxonomy" id="408172"/>
    <lineage>
        <taxon>unclassified sequences</taxon>
        <taxon>metagenomes</taxon>
        <taxon>ecological metagenomes</taxon>
    </lineage>
</organism>
<gene>
    <name evidence="1" type="ORF">METZ01_LOCUS57506</name>
</gene>
<proteinExistence type="predicted"/>
<reference evidence="1" key="1">
    <citation type="submission" date="2018-05" db="EMBL/GenBank/DDBJ databases">
        <authorList>
            <person name="Lanie J.A."/>
            <person name="Ng W.-L."/>
            <person name="Kazmierczak K.M."/>
            <person name="Andrzejewski T.M."/>
            <person name="Davidsen T.M."/>
            <person name="Wayne K.J."/>
            <person name="Tettelin H."/>
            <person name="Glass J.I."/>
            <person name="Rusch D."/>
            <person name="Podicherti R."/>
            <person name="Tsui H.-C.T."/>
            <person name="Winkler M.E."/>
        </authorList>
    </citation>
    <scope>NUCLEOTIDE SEQUENCE</scope>
</reference>
<dbReference type="AlphaFoldDB" id="A0A381SKS3"/>
<sequence>MQPWLLQIQKRAQWDMLSLFLIRSEFKSLNKMGESEVIVLMGLPQIVLKLRSPPFVKNLRILLFPESTPEQMWGIILFIQAQFLPQQKGLCTIFHLLQSV</sequence>